<dbReference type="Pfam" id="PF03575">
    <property type="entry name" value="Peptidase_S51"/>
    <property type="match status" value="1"/>
</dbReference>
<evidence type="ECO:0000256" key="2">
    <source>
        <dbReference type="ARBA" id="ARBA00022670"/>
    </source>
</evidence>
<keyword evidence="2" id="KW-0645">Protease</keyword>
<keyword evidence="4" id="KW-0720">Serine protease</keyword>
<keyword evidence="5" id="KW-0315">Glutamine amidotransferase</keyword>
<dbReference type="GO" id="GO:0016740">
    <property type="term" value="F:transferase activity"/>
    <property type="evidence" value="ECO:0007669"/>
    <property type="project" value="UniProtKB-KW"/>
</dbReference>
<evidence type="ECO:0000256" key="4">
    <source>
        <dbReference type="ARBA" id="ARBA00022825"/>
    </source>
</evidence>
<sequence>MKIGFILLIFSYCWAYADCKGRGYIDVSTTQSKQKSRPASIGIIGDTSDIATPTTGGTVLMGGGNDVNQAFQWMIRKSGGGDVVVIRAAGTDAYNPYINALGKVNSVETLKIDSRELADNDTVISIIKNAELLFIAGGDQSNYMKYWKGTKTADAINYLMNEKKVPVGGTSAGCAILCGYYFSGEKGSITSTEALADPYNAAVTLYKQDFLHPPFLENVITDQHYLTRNREGRHIAFISRIKKDWNGKLTGIAVDEKTALCIDNNGYATVFGSSYAFIIKPNNGNIEVCEKNQRLTWINGEKALAVYQIKGKDSGAGEIKLAAKSMKDKKSEGKWLYWWVDQGIFKASHEN</sequence>
<organism evidence="5 6">
    <name type="scientific">Hufsiella arboris</name>
    <dbReference type="NCBI Taxonomy" id="2695275"/>
    <lineage>
        <taxon>Bacteria</taxon>
        <taxon>Pseudomonadati</taxon>
        <taxon>Bacteroidota</taxon>
        <taxon>Sphingobacteriia</taxon>
        <taxon>Sphingobacteriales</taxon>
        <taxon>Sphingobacteriaceae</taxon>
        <taxon>Hufsiella</taxon>
    </lineage>
</organism>
<dbReference type="PANTHER" id="PTHR36175">
    <property type="entry name" value="CYANOPHYCINASE"/>
    <property type="match status" value="1"/>
</dbReference>
<evidence type="ECO:0000256" key="3">
    <source>
        <dbReference type="ARBA" id="ARBA00022801"/>
    </source>
</evidence>
<evidence type="ECO:0000313" key="5">
    <source>
        <dbReference type="EMBL" id="MXV51651.1"/>
    </source>
</evidence>
<name>A0A7K1YBB4_9SPHI</name>
<comment type="similarity">
    <text evidence="1">Belongs to the peptidase S51 family.</text>
</comment>
<dbReference type="GO" id="GO:0006508">
    <property type="term" value="P:proteolysis"/>
    <property type="evidence" value="ECO:0007669"/>
    <property type="project" value="UniProtKB-KW"/>
</dbReference>
<dbReference type="PANTHER" id="PTHR36175:SF1">
    <property type="entry name" value="CYANOPHYCINASE"/>
    <property type="match status" value="1"/>
</dbReference>
<comment type="caution">
    <text evidence="5">The sequence shown here is derived from an EMBL/GenBank/DDBJ whole genome shotgun (WGS) entry which is preliminary data.</text>
</comment>
<dbReference type="SUPFAM" id="SSF52317">
    <property type="entry name" value="Class I glutamine amidotransferase-like"/>
    <property type="match status" value="1"/>
</dbReference>
<dbReference type="InterPro" id="IPR005320">
    <property type="entry name" value="Peptidase_S51"/>
</dbReference>
<dbReference type="RefSeq" id="WP_160844835.1">
    <property type="nucleotide sequence ID" value="NZ_WVHT01000005.1"/>
</dbReference>
<keyword evidence="6" id="KW-1185">Reference proteome</keyword>
<evidence type="ECO:0000313" key="6">
    <source>
        <dbReference type="Proteomes" id="UP000466586"/>
    </source>
</evidence>
<dbReference type="AlphaFoldDB" id="A0A7K1YBB4"/>
<dbReference type="Proteomes" id="UP000466586">
    <property type="component" value="Unassembled WGS sequence"/>
</dbReference>
<reference evidence="5 6" key="1">
    <citation type="submission" date="2019-11" db="EMBL/GenBank/DDBJ databases">
        <title>Pedobacter sp. HMF7647 Genome sequencing and assembly.</title>
        <authorList>
            <person name="Kang H."/>
            <person name="Kim H."/>
            <person name="Joh K."/>
        </authorList>
    </citation>
    <scope>NUCLEOTIDE SEQUENCE [LARGE SCALE GENOMIC DNA]</scope>
    <source>
        <strain evidence="5 6">HMF7647</strain>
    </source>
</reference>
<protein>
    <submittedName>
        <fullName evidence="5">Type 1 glutamine amidotransferase-like domain-containing protein</fullName>
    </submittedName>
</protein>
<keyword evidence="5" id="KW-0808">Transferase</keyword>
<accession>A0A7K1YBB4</accession>
<dbReference type="CDD" id="cd03145">
    <property type="entry name" value="GAT1_cyanophycinase"/>
    <property type="match status" value="1"/>
</dbReference>
<evidence type="ECO:0000256" key="1">
    <source>
        <dbReference type="ARBA" id="ARBA00006534"/>
    </source>
</evidence>
<dbReference type="EMBL" id="WVHT01000005">
    <property type="protein sequence ID" value="MXV51651.1"/>
    <property type="molecule type" value="Genomic_DNA"/>
</dbReference>
<keyword evidence="3" id="KW-0378">Hydrolase</keyword>
<proteinExistence type="inferred from homology"/>
<gene>
    <name evidence="5" type="ORF">GS399_11770</name>
</gene>
<dbReference type="Gene3D" id="3.40.50.880">
    <property type="match status" value="1"/>
</dbReference>
<dbReference type="InterPro" id="IPR029062">
    <property type="entry name" value="Class_I_gatase-like"/>
</dbReference>
<dbReference type="GO" id="GO:0008236">
    <property type="term" value="F:serine-type peptidase activity"/>
    <property type="evidence" value="ECO:0007669"/>
    <property type="project" value="UniProtKB-KW"/>
</dbReference>